<accession>A0ABP7B9L1</accession>
<dbReference type="EMBL" id="BAAAZP010000023">
    <property type="protein sequence ID" value="GAA3653812.1"/>
    <property type="molecule type" value="Genomic_DNA"/>
</dbReference>
<dbReference type="RefSeq" id="WP_344874551.1">
    <property type="nucleotide sequence ID" value="NZ_BAAAZP010000023.1"/>
</dbReference>
<proteinExistence type="predicted"/>
<evidence type="ECO:0000313" key="1">
    <source>
        <dbReference type="EMBL" id="GAA3653812.1"/>
    </source>
</evidence>
<comment type="caution">
    <text evidence="1">The sequence shown here is derived from an EMBL/GenBank/DDBJ whole genome shotgun (WGS) entry which is preliminary data.</text>
</comment>
<dbReference type="Proteomes" id="UP001500902">
    <property type="component" value="Unassembled WGS sequence"/>
</dbReference>
<reference evidence="2" key="1">
    <citation type="journal article" date="2019" name="Int. J. Syst. Evol. Microbiol.">
        <title>The Global Catalogue of Microorganisms (GCM) 10K type strain sequencing project: providing services to taxonomists for standard genome sequencing and annotation.</title>
        <authorList>
            <consortium name="The Broad Institute Genomics Platform"/>
            <consortium name="The Broad Institute Genome Sequencing Center for Infectious Disease"/>
            <person name="Wu L."/>
            <person name="Ma J."/>
        </authorList>
    </citation>
    <scope>NUCLEOTIDE SEQUENCE [LARGE SCALE GENOMIC DNA]</scope>
    <source>
        <strain evidence="2">JCM 16904</strain>
    </source>
</reference>
<evidence type="ECO:0000313" key="2">
    <source>
        <dbReference type="Proteomes" id="UP001500902"/>
    </source>
</evidence>
<organism evidence="1 2">
    <name type="scientific">Nonomuraea antimicrobica</name>
    <dbReference type="NCBI Taxonomy" id="561173"/>
    <lineage>
        <taxon>Bacteria</taxon>
        <taxon>Bacillati</taxon>
        <taxon>Actinomycetota</taxon>
        <taxon>Actinomycetes</taxon>
        <taxon>Streptosporangiales</taxon>
        <taxon>Streptosporangiaceae</taxon>
        <taxon>Nonomuraea</taxon>
    </lineage>
</organism>
<keyword evidence="2" id="KW-1185">Reference proteome</keyword>
<name>A0ABP7B9L1_9ACTN</name>
<protein>
    <submittedName>
        <fullName evidence="1">Uncharacterized protein</fullName>
    </submittedName>
</protein>
<gene>
    <name evidence="1" type="ORF">GCM10022224_016050</name>
</gene>
<sequence>MATSKKGSRLITVDGTAFRWRVRRKPTYCQANSSGPLTFAVD</sequence>